<sequence length="141" mass="13888">MSAFTATQTSTTTARSTSYRALVGTGVVAAVVAAVATTTVAAVGNAAGISLDMAGEAIPAAGFGTLTVIFSVIGVVLAAVLARFARSPRSTFVRTTVALTALSFVPDAIADAAPGTKALLMASHVVAAVIVIPAVARKLAD</sequence>
<evidence type="ECO:0000256" key="1">
    <source>
        <dbReference type="SAM" id="Phobius"/>
    </source>
</evidence>
<evidence type="ECO:0000313" key="3">
    <source>
        <dbReference type="Proteomes" id="UP000066480"/>
    </source>
</evidence>
<keyword evidence="3" id="KW-1185">Reference proteome</keyword>
<gene>
    <name evidence="2" type="ORF">VV02_03090</name>
</gene>
<dbReference type="AlphaFoldDB" id="A0A0K1JEF6"/>
<organism evidence="2 3">
    <name type="scientific">Luteipulveratus mongoliensis</name>
    <dbReference type="NCBI Taxonomy" id="571913"/>
    <lineage>
        <taxon>Bacteria</taxon>
        <taxon>Bacillati</taxon>
        <taxon>Actinomycetota</taxon>
        <taxon>Actinomycetes</taxon>
        <taxon>Micrococcales</taxon>
        <taxon>Dermacoccaceae</taxon>
        <taxon>Luteipulveratus</taxon>
    </lineage>
</organism>
<dbReference type="Proteomes" id="UP000066480">
    <property type="component" value="Chromosome"/>
</dbReference>
<dbReference type="OrthoDB" id="4775254at2"/>
<keyword evidence="1" id="KW-0812">Transmembrane</keyword>
<dbReference type="STRING" id="571913.VV02_03090"/>
<evidence type="ECO:0000313" key="2">
    <source>
        <dbReference type="EMBL" id="AKU15084.1"/>
    </source>
</evidence>
<dbReference type="RefSeq" id="WP_052589729.1">
    <property type="nucleotide sequence ID" value="NZ_CP011112.1"/>
</dbReference>
<feature type="transmembrane region" description="Helical" evidence="1">
    <location>
        <begin position="92"/>
        <end position="112"/>
    </location>
</feature>
<feature type="transmembrane region" description="Helical" evidence="1">
    <location>
        <begin position="63"/>
        <end position="85"/>
    </location>
</feature>
<keyword evidence="1" id="KW-1133">Transmembrane helix</keyword>
<dbReference type="KEGG" id="lmoi:VV02_03090"/>
<feature type="transmembrane region" description="Helical" evidence="1">
    <location>
        <begin position="118"/>
        <end position="136"/>
    </location>
</feature>
<protein>
    <recommendedName>
        <fullName evidence="4">Cell envelope biogenesis protein OmpA</fullName>
    </recommendedName>
</protein>
<keyword evidence="1" id="KW-0472">Membrane</keyword>
<dbReference type="Pfam" id="PF19545">
    <property type="entry name" value="DUF6069"/>
    <property type="match status" value="1"/>
</dbReference>
<accession>A0A0K1JEF6</accession>
<dbReference type="EMBL" id="CP011112">
    <property type="protein sequence ID" value="AKU15084.1"/>
    <property type="molecule type" value="Genomic_DNA"/>
</dbReference>
<feature type="transmembrane region" description="Helical" evidence="1">
    <location>
        <begin position="21"/>
        <end position="43"/>
    </location>
</feature>
<proteinExistence type="predicted"/>
<name>A0A0K1JEF6_9MICO</name>
<dbReference type="PATRIC" id="fig|571913.6.peg.633"/>
<evidence type="ECO:0008006" key="4">
    <source>
        <dbReference type="Google" id="ProtNLM"/>
    </source>
</evidence>
<dbReference type="InterPro" id="IPR045713">
    <property type="entry name" value="DUF6069"/>
</dbReference>
<reference evidence="2 3" key="1">
    <citation type="submission" date="2015-03" db="EMBL/GenBank/DDBJ databases">
        <title>Luteipulveratus halotolerans sp. nov., a novel actinobacterium (Dermacoccaceae) from Sarawak, Malaysia.</title>
        <authorList>
            <person name="Juboi H."/>
            <person name="Basik A."/>
            <person name="Shamsul S.S."/>
            <person name="Arnold P."/>
            <person name="Schmitt E.K."/>
            <person name="Sanglier J.-J."/>
            <person name="Yeo T."/>
        </authorList>
    </citation>
    <scope>NUCLEOTIDE SEQUENCE [LARGE SCALE GENOMIC DNA]</scope>
    <source>
        <strain evidence="2 3">MN07-A0370</strain>
    </source>
</reference>